<feature type="compositionally biased region" description="Low complexity" evidence="2">
    <location>
        <begin position="354"/>
        <end position="364"/>
    </location>
</feature>
<dbReference type="Proteomes" id="UP000054166">
    <property type="component" value="Unassembled WGS sequence"/>
</dbReference>
<accession>A0A0C3BN28</accession>
<dbReference type="AlphaFoldDB" id="A0A0C3BN28"/>
<evidence type="ECO:0000256" key="1">
    <source>
        <dbReference type="SAM" id="Coils"/>
    </source>
</evidence>
<feature type="compositionally biased region" description="Polar residues" evidence="2">
    <location>
        <begin position="365"/>
        <end position="387"/>
    </location>
</feature>
<reference evidence="3 4" key="1">
    <citation type="submission" date="2014-04" db="EMBL/GenBank/DDBJ databases">
        <authorList>
            <consortium name="DOE Joint Genome Institute"/>
            <person name="Kuo A."/>
            <person name="Tarkka M."/>
            <person name="Buscot F."/>
            <person name="Kohler A."/>
            <person name="Nagy L.G."/>
            <person name="Floudas D."/>
            <person name="Copeland A."/>
            <person name="Barry K.W."/>
            <person name="Cichocki N."/>
            <person name="Veneault-Fourrey C."/>
            <person name="LaButti K."/>
            <person name="Lindquist E.A."/>
            <person name="Lipzen A."/>
            <person name="Lundell T."/>
            <person name="Morin E."/>
            <person name="Murat C."/>
            <person name="Sun H."/>
            <person name="Tunlid A."/>
            <person name="Henrissat B."/>
            <person name="Grigoriev I.V."/>
            <person name="Hibbett D.S."/>
            <person name="Martin F."/>
            <person name="Nordberg H.P."/>
            <person name="Cantor M.N."/>
            <person name="Hua S.X."/>
        </authorList>
    </citation>
    <scope>NUCLEOTIDE SEQUENCE [LARGE SCALE GENOMIC DNA]</scope>
    <source>
        <strain evidence="3 4">F 1598</strain>
    </source>
</reference>
<dbReference type="HOGENOM" id="CLU_047864_0_0_1"/>
<organism evidence="3 4">
    <name type="scientific">Piloderma croceum (strain F 1598)</name>
    <dbReference type="NCBI Taxonomy" id="765440"/>
    <lineage>
        <taxon>Eukaryota</taxon>
        <taxon>Fungi</taxon>
        <taxon>Dikarya</taxon>
        <taxon>Basidiomycota</taxon>
        <taxon>Agaricomycotina</taxon>
        <taxon>Agaricomycetes</taxon>
        <taxon>Agaricomycetidae</taxon>
        <taxon>Atheliales</taxon>
        <taxon>Atheliaceae</taxon>
        <taxon>Piloderma</taxon>
    </lineage>
</organism>
<feature type="region of interest" description="Disordered" evidence="2">
    <location>
        <begin position="352"/>
        <end position="387"/>
    </location>
</feature>
<feature type="compositionally biased region" description="Polar residues" evidence="2">
    <location>
        <begin position="159"/>
        <end position="176"/>
    </location>
</feature>
<dbReference type="OrthoDB" id="3266275at2759"/>
<evidence type="ECO:0000256" key="2">
    <source>
        <dbReference type="SAM" id="MobiDB-lite"/>
    </source>
</evidence>
<evidence type="ECO:0008006" key="5">
    <source>
        <dbReference type="Google" id="ProtNLM"/>
    </source>
</evidence>
<dbReference type="InParanoid" id="A0A0C3BN28"/>
<name>A0A0C3BN28_PILCF</name>
<proteinExistence type="predicted"/>
<dbReference type="EMBL" id="KN833014">
    <property type="protein sequence ID" value="KIM78692.1"/>
    <property type="molecule type" value="Genomic_DNA"/>
</dbReference>
<keyword evidence="1" id="KW-0175">Coiled coil</keyword>
<keyword evidence="4" id="KW-1185">Reference proteome</keyword>
<feature type="coiled-coil region" evidence="1">
    <location>
        <begin position="275"/>
        <end position="302"/>
    </location>
</feature>
<gene>
    <name evidence="3" type="ORF">PILCRDRAFT_10917</name>
</gene>
<evidence type="ECO:0000313" key="3">
    <source>
        <dbReference type="EMBL" id="KIM78692.1"/>
    </source>
</evidence>
<feature type="region of interest" description="Disordered" evidence="2">
    <location>
        <begin position="422"/>
        <end position="459"/>
    </location>
</feature>
<sequence>MQDDTDSSDEGEGGDDGEDRGDVLQEDINWEDVALSEALISAITNDPMIKQALFPSPGSNVSGSKGGGKPKTDFHWQLCQILFTDHETYGLALRKAEEMGTITNGHKKTMGETGAGITRADEIDMTKENHFTNKWAVIQETCPWFFEMRELIGERPNIVPSSLGNGNSRMDMSTFTDGPGAASEEEEEEAVGSPTQWGIENDESELPSDDEADEGEDGEDAGKPDKGKGKEKGSTMNREVPKLGRTGAMPGKSKPATRPAKENKKKRKADEFADIAEAEESTRQHQLELARAKVEAKQAMKQAEYAYKMQKMLDKKERRQEKNEERAEKMRFLRLREERGLGMGIPAGIHAATSGRSGRSSLSLPSHNTSIHSSLGNQGGLSDTFTDTSTPGGFYHINSPVLPANDHASSGPVDEFTFAHIPDTHSYSSHGTSSGPNSERGAEQMGTPSSSSMYGSYTG</sequence>
<protein>
    <recommendedName>
        <fullName evidence="5">No apical meristem-associated C-terminal domain-containing protein</fullName>
    </recommendedName>
</protein>
<feature type="compositionally biased region" description="Low complexity" evidence="2">
    <location>
        <begin position="424"/>
        <end position="435"/>
    </location>
</feature>
<feature type="compositionally biased region" description="Basic and acidic residues" evidence="2">
    <location>
        <begin position="220"/>
        <end position="233"/>
    </location>
</feature>
<feature type="compositionally biased region" description="Polar residues" evidence="2">
    <location>
        <begin position="446"/>
        <end position="459"/>
    </location>
</feature>
<feature type="region of interest" description="Disordered" evidence="2">
    <location>
        <begin position="1"/>
        <end position="27"/>
    </location>
</feature>
<feature type="region of interest" description="Disordered" evidence="2">
    <location>
        <begin position="157"/>
        <end position="269"/>
    </location>
</feature>
<evidence type="ECO:0000313" key="4">
    <source>
        <dbReference type="Proteomes" id="UP000054166"/>
    </source>
</evidence>
<reference evidence="4" key="2">
    <citation type="submission" date="2015-01" db="EMBL/GenBank/DDBJ databases">
        <title>Evolutionary Origins and Diversification of the Mycorrhizal Mutualists.</title>
        <authorList>
            <consortium name="DOE Joint Genome Institute"/>
            <consortium name="Mycorrhizal Genomics Consortium"/>
            <person name="Kohler A."/>
            <person name="Kuo A."/>
            <person name="Nagy L.G."/>
            <person name="Floudas D."/>
            <person name="Copeland A."/>
            <person name="Barry K.W."/>
            <person name="Cichocki N."/>
            <person name="Veneault-Fourrey C."/>
            <person name="LaButti K."/>
            <person name="Lindquist E.A."/>
            <person name="Lipzen A."/>
            <person name="Lundell T."/>
            <person name="Morin E."/>
            <person name="Murat C."/>
            <person name="Riley R."/>
            <person name="Ohm R."/>
            <person name="Sun H."/>
            <person name="Tunlid A."/>
            <person name="Henrissat B."/>
            <person name="Grigoriev I.V."/>
            <person name="Hibbett D.S."/>
            <person name="Martin F."/>
        </authorList>
    </citation>
    <scope>NUCLEOTIDE SEQUENCE [LARGE SCALE GENOMIC DNA]</scope>
    <source>
        <strain evidence="4">F 1598</strain>
    </source>
</reference>
<feature type="compositionally biased region" description="Acidic residues" evidence="2">
    <location>
        <begin position="200"/>
        <end position="219"/>
    </location>
</feature>